<dbReference type="PANTHER" id="PTHR42720:SF1">
    <property type="entry name" value="GLYCEROL 3-PHOSPHATE OXIDASE"/>
    <property type="match status" value="1"/>
</dbReference>
<evidence type="ECO:0000259" key="2">
    <source>
        <dbReference type="Pfam" id="PF04324"/>
    </source>
</evidence>
<feature type="domain" description="FAD dependent oxidoreductase" evidence="1">
    <location>
        <begin position="2"/>
        <end position="346"/>
    </location>
</feature>
<evidence type="ECO:0008006" key="5">
    <source>
        <dbReference type="Google" id="ProtNLM"/>
    </source>
</evidence>
<evidence type="ECO:0000259" key="1">
    <source>
        <dbReference type="Pfam" id="PF01266"/>
    </source>
</evidence>
<dbReference type="SUPFAM" id="SSF54373">
    <property type="entry name" value="FAD-linked reductases, C-terminal domain"/>
    <property type="match status" value="1"/>
</dbReference>
<dbReference type="Pfam" id="PF01266">
    <property type="entry name" value="DAO"/>
    <property type="match status" value="1"/>
</dbReference>
<dbReference type="PANTHER" id="PTHR42720">
    <property type="entry name" value="GLYCEROL-3-PHOSPHATE DEHYDROGENASE"/>
    <property type="match status" value="1"/>
</dbReference>
<protein>
    <recommendedName>
        <fullName evidence="5">FAD dependent oxidoreductase</fullName>
    </recommendedName>
</protein>
<dbReference type="EMBL" id="CACSIP010000007">
    <property type="protein sequence ID" value="CAA0100125.1"/>
    <property type="molecule type" value="Genomic_DNA"/>
</dbReference>
<dbReference type="InterPro" id="IPR006076">
    <property type="entry name" value="FAD-dep_OxRdtase"/>
</dbReference>
<dbReference type="Gene3D" id="3.30.9.10">
    <property type="entry name" value="D-Amino Acid Oxidase, subunit A, domain 2"/>
    <property type="match status" value="1"/>
</dbReference>
<dbReference type="InterPro" id="IPR041854">
    <property type="entry name" value="BFD-like_2Fe2S-bd_dom_sf"/>
</dbReference>
<organism evidence="3 4">
    <name type="scientific">Mycolicibacterium vanbaalenii</name>
    <name type="common">Mycobacterium vanbaalenii</name>
    <dbReference type="NCBI Taxonomy" id="110539"/>
    <lineage>
        <taxon>Bacteria</taxon>
        <taxon>Bacillati</taxon>
        <taxon>Actinomycetota</taxon>
        <taxon>Actinomycetes</taxon>
        <taxon>Mycobacteriales</taxon>
        <taxon>Mycobacteriaceae</taxon>
        <taxon>Mycolicibacterium</taxon>
    </lineage>
</organism>
<dbReference type="Proteomes" id="UP000430146">
    <property type="component" value="Unassembled WGS sequence"/>
</dbReference>
<dbReference type="CDD" id="cd19946">
    <property type="entry name" value="GlpA-like_Fer2_BFD-like"/>
    <property type="match status" value="1"/>
</dbReference>
<dbReference type="Gene3D" id="3.50.50.60">
    <property type="entry name" value="FAD/NAD(P)-binding domain"/>
    <property type="match status" value="1"/>
</dbReference>
<proteinExistence type="predicted"/>
<accession>A0A5S9P908</accession>
<feature type="domain" description="BFD-like [2Fe-2S]-binding" evidence="2">
    <location>
        <begin position="391"/>
        <end position="437"/>
    </location>
</feature>
<evidence type="ECO:0000313" key="4">
    <source>
        <dbReference type="Proteomes" id="UP000430146"/>
    </source>
</evidence>
<dbReference type="Pfam" id="PF04324">
    <property type="entry name" value="Fer2_BFD"/>
    <property type="match status" value="1"/>
</dbReference>
<gene>
    <name evidence="3" type="ORF">AELLOGFF_03252</name>
</gene>
<dbReference type="InterPro" id="IPR052745">
    <property type="entry name" value="G3P_Oxidase/Oxidoreductase"/>
</dbReference>
<reference evidence="3 4" key="1">
    <citation type="submission" date="2019-11" db="EMBL/GenBank/DDBJ databases">
        <authorList>
            <person name="Holert J."/>
        </authorList>
    </citation>
    <scope>NUCLEOTIDE SEQUENCE [LARGE SCALE GENOMIC DNA]</scope>
    <source>
        <strain evidence="3">BC8_1</strain>
    </source>
</reference>
<dbReference type="SUPFAM" id="SSF51905">
    <property type="entry name" value="FAD/NAD(P)-binding domain"/>
    <property type="match status" value="1"/>
</dbReference>
<keyword evidence="4" id="KW-1185">Reference proteome</keyword>
<evidence type="ECO:0000313" key="3">
    <source>
        <dbReference type="EMBL" id="CAA0100125.1"/>
    </source>
</evidence>
<dbReference type="Gene3D" id="1.10.10.1100">
    <property type="entry name" value="BFD-like [2Fe-2S]-binding domain"/>
    <property type="match status" value="1"/>
</dbReference>
<dbReference type="InterPro" id="IPR036188">
    <property type="entry name" value="FAD/NAD-bd_sf"/>
</dbReference>
<dbReference type="InterPro" id="IPR007419">
    <property type="entry name" value="BFD-like_2Fe2S-bd_dom"/>
</dbReference>
<sequence>MLIVGAGVVGTSIARELSLLDAKIAVVERWHDVGEETSKANSGVANCGWSAAPGSLEAQLILASAPQWEKISRDLGVAFRRVGITMLALNEDEVEELPKWADRAQQNGVEARLVTGGEVAEQAPHASPKTLAGLYIPEEGVVDSVRLSVAYAEQAELNGARFYFSEPVTSAQKDGDRVVSVTTSKRTFFPKFVVNAAGLGADQVSRILGGDVFTVTPRRGQWVLLDREFGKNVPSMLTGVPGRLGHGPMVLPTAHGSVLLGPTAEDQDDKLDRSTDEDALDDVLRRCMDMMPSIDLRYVTKRFAGVRANSDPTYRIEWSESAGNLLQVAGIRSTGVSASPGIGQYVRGLLEEAGLGGAPRSDPVRILSYSQPLWQDLDCDRAAADPLGRTVICACEKVTAADIHQALSPPLPATSIAGVARRTHATWGRCQGSACLSGVSFITSLYTDHEPWQIPYHEEGSDLGVGKTDD</sequence>
<name>A0A5S9P908_MYCVN</name>
<dbReference type="AlphaFoldDB" id="A0A5S9P908"/>